<proteinExistence type="predicted"/>
<reference evidence="2" key="1">
    <citation type="submission" date="2016-11" db="EMBL/GenBank/DDBJ databases">
        <authorList>
            <person name="Varghese N."/>
            <person name="Submissions S."/>
        </authorList>
    </citation>
    <scope>NUCLEOTIDE SEQUENCE [LARGE SCALE GENOMIC DNA]</scope>
    <source>
        <strain evidence="2">DSM 16990</strain>
    </source>
</reference>
<accession>A0A1M5LIV4</accession>
<gene>
    <name evidence="1" type="ORF">SAMN04488522_106360</name>
</gene>
<dbReference type="Proteomes" id="UP000184287">
    <property type="component" value="Unassembled WGS sequence"/>
</dbReference>
<dbReference type="STRING" id="288992.SAMN04488522_106360"/>
<evidence type="ECO:0000313" key="2">
    <source>
        <dbReference type="Proteomes" id="UP000184287"/>
    </source>
</evidence>
<evidence type="ECO:0000313" key="1">
    <source>
        <dbReference type="EMBL" id="SHG64935.1"/>
    </source>
</evidence>
<dbReference type="EMBL" id="FQUQ01000006">
    <property type="protein sequence ID" value="SHG64935.1"/>
    <property type="molecule type" value="Genomic_DNA"/>
</dbReference>
<name>A0A1M5LIV4_9SPHI</name>
<protein>
    <submittedName>
        <fullName evidence="1">Uncharacterized protein</fullName>
    </submittedName>
</protein>
<keyword evidence="2" id="KW-1185">Reference proteome</keyword>
<sequence length="130" mass="14694">MPDTRKSRQRGNAENPDQSKHDFKLRTILTITNMKPLGTNTGGALLCLLKSIWELKKTMIMQWYSFIGTDSLNPTHYKIRPEAPGCSGSRTICAIFTSGDVYPYIDYEIICHMVLALSSHSSNEKVILRD</sequence>
<dbReference type="AlphaFoldDB" id="A0A1M5LIV4"/>
<organism evidence="1 2">
    <name type="scientific">Pedobacter caeni</name>
    <dbReference type="NCBI Taxonomy" id="288992"/>
    <lineage>
        <taxon>Bacteria</taxon>
        <taxon>Pseudomonadati</taxon>
        <taxon>Bacteroidota</taxon>
        <taxon>Sphingobacteriia</taxon>
        <taxon>Sphingobacteriales</taxon>
        <taxon>Sphingobacteriaceae</taxon>
        <taxon>Pedobacter</taxon>
    </lineage>
</organism>